<dbReference type="AlphaFoldDB" id="A0A0L1JSZ0"/>
<keyword evidence="1" id="KW-0378">Hydrolase</keyword>
<sequence>MSELILVRHGQANSGATTEEDYDRLSPLGHDQAAWLGAWMDEAHMTFDHQVHGTLRRHVETHAGMNTGTAQVDPRLNEMQYFPMADAMKLHSGMEVPTDPESFADHVPPTMRAWRDGHLRGVPDSWDGFHGRIAAALDDHTRIDQRVLCVTSGGVIASTLMRVLDLDIPAMTAMLLQTRNASFHVLRRFRGHWHLHQFNATPHLAGPDRAHALTFV</sequence>
<dbReference type="SUPFAM" id="SSF53254">
    <property type="entry name" value="Phosphoglycerate mutase-like"/>
    <property type="match status" value="1"/>
</dbReference>
<evidence type="ECO:0008006" key="4">
    <source>
        <dbReference type="Google" id="ProtNLM"/>
    </source>
</evidence>
<protein>
    <recommendedName>
        <fullName evidence="4">Phosphoglycerate mutase</fullName>
    </recommendedName>
</protein>
<dbReference type="InterPro" id="IPR051021">
    <property type="entry name" value="Mito_Ser/Thr_phosphatase"/>
</dbReference>
<dbReference type="STRING" id="1317121.ATO11_03530"/>
<proteinExistence type="predicted"/>
<dbReference type="InterPro" id="IPR013078">
    <property type="entry name" value="His_Pase_superF_clade-1"/>
</dbReference>
<comment type="caution">
    <text evidence="2">The sequence shown here is derived from an EMBL/GenBank/DDBJ whole genome shotgun (WGS) entry which is preliminary data.</text>
</comment>
<name>A0A0L1JSZ0_9RHOB</name>
<dbReference type="InterPro" id="IPR029033">
    <property type="entry name" value="His_PPase_superfam"/>
</dbReference>
<organism evidence="2 3">
    <name type="scientific">Pseudaestuariivita atlantica</name>
    <dbReference type="NCBI Taxonomy" id="1317121"/>
    <lineage>
        <taxon>Bacteria</taxon>
        <taxon>Pseudomonadati</taxon>
        <taxon>Pseudomonadota</taxon>
        <taxon>Alphaproteobacteria</taxon>
        <taxon>Rhodobacterales</taxon>
        <taxon>Paracoccaceae</taxon>
        <taxon>Pseudaestuariivita</taxon>
    </lineage>
</organism>
<gene>
    <name evidence="2" type="ORF">ATO11_03530</name>
</gene>
<dbReference type="OrthoDB" id="280692at2"/>
<accession>A0A0L1JSZ0</accession>
<dbReference type="PATRIC" id="fig|1317121.7.peg.1082"/>
<dbReference type="PANTHER" id="PTHR20935">
    <property type="entry name" value="PHOSPHOGLYCERATE MUTASE-RELATED"/>
    <property type="match status" value="1"/>
</dbReference>
<dbReference type="GO" id="GO:0016787">
    <property type="term" value="F:hydrolase activity"/>
    <property type="evidence" value="ECO:0007669"/>
    <property type="project" value="UniProtKB-KW"/>
</dbReference>
<dbReference type="RefSeq" id="WP_050529470.1">
    <property type="nucleotide sequence ID" value="NZ_AQQZ01000002.1"/>
</dbReference>
<dbReference type="Pfam" id="PF00300">
    <property type="entry name" value="His_Phos_1"/>
    <property type="match status" value="1"/>
</dbReference>
<dbReference type="SMART" id="SM00855">
    <property type="entry name" value="PGAM"/>
    <property type="match status" value="1"/>
</dbReference>
<dbReference type="Gene3D" id="3.40.50.1240">
    <property type="entry name" value="Phosphoglycerate mutase-like"/>
    <property type="match status" value="1"/>
</dbReference>
<evidence type="ECO:0000313" key="2">
    <source>
        <dbReference type="EMBL" id="KNG94503.1"/>
    </source>
</evidence>
<keyword evidence="3" id="KW-1185">Reference proteome</keyword>
<evidence type="ECO:0000313" key="3">
    <source>
        <dbReference type="Proteomes" id="UP000036938"/>
    </source>
</evidence>
<dbReference type="PANTHER" id="PTHR20935:SF0">
    <property type="entry name" value="SERINE_THREONINE-PROTEIN PHOSPHATASE PGAM5, MITOCHONDRIAL"/>
    <property type="match status" value="1"/>
</dbReference>
<dbReference type="CDD" id="cd07067">
    <property type="entry name" value="HP_PGM_like"/>
    <property type="match status" value="1"/>
</dbReference>
<dbReference type="EMBL" id="AQQZ01000002">
    <property type="protein sequence ID" value="KNG94503.1"/>
    <property type="molecule type" value="Genomic_DNA"/>
</dbReference>
<reference evidence="2 3" key="1">
    <citation type="journal article" date="2015" name="Int. J. Syst. Evol. Microbiol.">
        <title>Aestuariivita atlantica sp. nov., isolated from deep sea sediment of the Atlantic Ocean.</title>
        <authorList>
            <person name="Li G."/>
            <person name="Lai Q."/>
            <person name="Du Y."/>
            <person name="Liu X."/>
            <person name="Sun F."/>
            <person name="Shao Z."/>
        </authorList>
    </citation>
    <scope>NUCLEOTIDE SEQUENCE [LARGE SCALE GENOMIC DNA]</scope>
    <source>
        <strain evidence="2 3">22II-S11-z3</strain>
    </source>
</reference>
<dbReference type="Proteomes" id="UP000036938">
    <property type="component" value="Unassembled WGS sequence"/>
</dbReference>
<evidence type="ECO:0000256" key="1">
    <source>
        <dbReference type="ARBA" id="ARBA00022801"/>
    </source>
</evidence>